<evidence type="ECO:0000313" key="3">
    <source>
        <dbReference type="Proteomes" id="UP000000768"/>
    </source>
</evidence>
<protein>
    <submittedName>
        <fullName evidence="2">Uncharacterized protein</fullName>
    </submittedName>
</protein>
<organism evidence="2 3">
    <name type="scientific">Sorghum bicolor</name>
    <name type="common">Sorghum</name>
    <name type="synonym">Sorghum vulgare</name>
    <dbReference type="NCBI Taxonomy" id="4558"/>
    <lineage>
        <taxon>Eukaryota</taxon>
        <taxon>Viridiplantae</taxon>
        <taxon>Streptophyta</taxon>
        <taxon>Embryophyta</taxon>
        <taxon>Tracheophyta</taxon>
        <taxon>Spermatophyta</taxon>
        <taxon>Magnoliopsida</taxon>
        <taxon>Liliopsida</taxon>
        <taxon>Poales</taxon>
        <taxon>Poaceae</taxon>
        <taxon>PACMAD clade</taxon>
        <taxon>Panicoideae</taxon>
        <taxon>Andropogonodae</taxon>
        <taxon>Andropogoneae</taxon>
        <taxon>Sorghinae</taxon>
        <taxon>Sorghum</taxon>
    </lineage>
</organism>
<reference evidence="3" key="2">
    <citation type="journal article" date="2018" name="Plant J.">
        <title>The Sorghum bicolor reference genome: improved assembly, gene annotations, a transcriptome atlas, and signatures of genome organization.</title>
        <authorList>
            <person name="McCormick R.F."/>
            <person name="Truong S.K."/>
            <person name="Sreedasyam A."/>
            <person name="Jenkins J."/>
            <person name="Shu S."/>
            <person name="Sims D."/>
            <person name="Kennedy M."/>
            <person name="Amirebrahimi M."/>
            <person name="Weers B.D."/>
            <person name="McKinley B."/>
            <person name="Mattison A."/>
            <person name="Morishige D.T."/>
            <person name="Grimwood J."/>
            <person name="Schmutz J."/>
            <person name="Mullet J.E."/>
        </authorList>
    </citation>
    <scope>NUCLEOTIDE SEQUENCE [LARGE SCALE GENOMIC DNA]</scope>
    <source>
        <strain evidence="3">cv. BTx623</strain>
    </source>
</reference>
<sequence length="296" mass="31166">MGFVAPPRSDFIELWRAMAEPDLSFPLALDLPELSSEQGLGHLADIQIQFLSVPRRRTGSSSAVPSTAGARKSSQVYASASTVGMASDGNCDACAVLEGGAGAGRRRRGGGGGGRGGEEALLEFQWFLTARRLCQRPPARSSEGAARVDRSKRCLHAWHPEINRRIGELEEDSVAPELSVDRGTHDEAAVADVGAVKGSTHGAASKSAVFMQHGVSRHPATARAPRLRRETSNSVPARGQGTAMPAAYAVAWSGPVDAPVAQALVRPRSISIACGRQRRRGSGLGAQRGVGLAMFR</sequence>
<dbReference type="EMBL" id="CM000760">
    <property type="protein sequence ID" value="OQU91716.1"/>
    <property type="molecule type" value="Genomic_DNA"/>
</dbReference>
<dbReference type="Proteomes" id="UP000000768">
    <property type="component" value="Chromosome 1"/>
</dbReference>
<evidence type="ECO:0000313" key="2">
    <source>
        <dbReference type="EMBL" id="OQU91716.1"/>
    </source>
</evidence>
<name>A0A1Z5S7D1_SORBI</name>
<feature type="region of interest" description="Disordered" evidence="1">
    <location>
        <begin position="215"/>
        <end position="240"/>
    </location>
</feature>
<proteinExistence type="predicted"/>
<gene>
    <name evidence="2" type="ORF">SORBI_3001G235332</name>
</gene>
<dbReference type="InParanoid" id="A0A1Z5S7D1"/>
<keyword evidence="3" id="KW-1185">Reference proteome</keyword>
<accession>A0A1Z5S7D1</accession>
<dbReference type="Gramene" id="OQU91716">
    <property type="protein sequence ID" value="OQU91716"/>
    <property type="gene ID" value="SORBI_3001G235332"/>
</dbReference>
<evidence type="ECO:0000256" key="1">
    <source>
        <dbReference type="SAM" id="MobiDB-lite"/>
    </source>
</evidence>
<dbReference type="AlphaFoldDB" id="A0A1Z5S7D1"/>
<reference evidence="2 3" key="1">
    <citation type="journal article" date="2009" name="Nature">
        <title>The Sorghum bicolor genome and the diversification of grasses.</title>
        <authorList>
            <person name="Paterson A.H."/>
            <person name="Bowers J.E."/>
            <person name="Bruggmann R."/>
            <person name="Dubchak I."/>
            <person name="Grimwood J."/>
            <person name="Gundlach H."/>
            <person name="Haberer G."/>
            <person name="Hellsten U."/>
            <person name="Mitros T."/>
            <person name="Poliakov A."/>
            <person name="Schmutz J."/>
            <person name="Spannagl M."/>
            <person name="Tang H."/>
            <person name="Wang X."/>
            <person name="Wicker T."/>
            <person name="Bharti A.K."/>
            <person name="Chapman J."/>
            <person name="Feltus F.A."/>
            <person name="Gowik U."/>
            <person name="Grigoriev I.V."/>
            <person name="Lyons E."/>
            <person name="Maher C.A."/>
            <person name="Martis M."/>
            <person name="Narechania A."/>
            <person name="Otillar R.P."/>
            <person name="Penning B.W."/>
            <person name="Salamov A.A."/>
            <person name="Wang Y."/>
            <person name="Zhang L."/>
            <person name="Carpita N.C."/>
            <person name="Freeling M."/>
            <person name="Gingle A.R."/>
            <person name="Hash C.T."/>
            <person name="Keller B."/>
            <person name="Klein P."/>
            <person name="Kresovich S."/>
            <person name="McCann M.C."/>
            <person name="Ming R."/>
            <person name="Peterson D.G."/>
            <person name="Mehboob-ur-Rahman"/>
            <person name="Ware D."/>
            <person name="Westhoff P."/>
            <person name="Mayer K.F."/>
            <person name="Messing J."/>
            <person name="Rokhsar D.S."/>
        </authorList>
    </citation>
    <scope>NUCLEOTIDE SEQUENCE [LARGE SCALE GENOMIC DNA]</scope>
    <source>
        <strain evidence="3">cv. BTx623</strain>
    </source>
</reference>